<evidence type="ECO:0008006" key="4">
    <source>
        <dbReference type="Google" id="ProtNLM"/>
    </source>
</evidence>
<accession>F8A6X5</accession>
<dbReference type="HOGENOM" id="CLU_098258_1_0_11"/>
<dbReference type="STRING" id="593907.Celgi_1822"/>
<name>F8A6X5_CELGA</name>
<evidence type="ECO:0000256" key="1">
    <source>
        <dbReference type="SAM" id="Phobius"/>
    </source>
</evidence>
<keyword evidence="1" id="KW-1133">Transmembrane helix</keyword>
<feature type="transmembrane region" description="Helical" evidence="1">
    <location>
        <begin position="91"/>
        <end position="112"/>
    </location>
</feature>
<keyword evidence="3" id="KW-1185">Reference proteome</keyword>
<reference evidence="3" key="1">
    <citation type="submission" date="2011-04" db="EMBL/GenBank/DDBJ databases">
        <title>Complete sequence of Cellvibrio gilvus ATCC 13127.</title>
        <authorList>
            <person name="Lucas S."/>
            <person name="Han J."/>
            <person name="Lapidus A."/>
            <person name="Cheng J.-F."/>
            <person name="Goodwin L."/>
            <person name="Pitluck S."/>
            <person name="Peters L."/>
            <person name="Munk A."/>
            <person name="Detter J.C."/>
            <person name="Han C."/>
            <person name="Tapia R."/>
            <person name="Land M."/>
            <person name="Hauser L."/>
            <person name="Kyrpides N."/>
            <person name="Ivanova N."/>
            <person name="Ovchinnikova G."/>
            <person name="Pagani I."/>
            <person name="Mead D."/>
            <person name="Brumm P."/>
            <person name="Woyke T."/>
        </authorList>
    </citation>
    <scope>NUCLEOTIDE SEQUENCE [LARGE SCALE GENOMIC DNA]</scope>
    <source>
        <strain evidence="3">ATCC 13127 / NRRL B-14078</strain>
    </source>
</reference>
<evidence type="ECO:0000313" key="3">
    <source>
        <dbReference type="Proteomes" id="UP000000485"/>
    </source>
</evidence>
<dbReference type="Pfam" id="PF10825">
    <property type="entry name" value="DUF2752"/>
    <property type="match status" value="1"/>
</dbReference>
<protein>
    <recommendedName>
        <fullName evidence="4">DUF2752 domain-containing protein</fullName>
    </recommendedName>
</protein>
<dbReference type="eggNOG" id="ENOG5032Y7G">
    <property type="taxonomic scope" value="Bacteria"/>
</dbReference>
<dbReference type="AlphaFoldDB" id="F8A6X5"/>
<keyword evidence="1" id="KW-0472">Membrane</keyword>
<sequence length="155" mass="16151">MTATVQPGSGAPSACPSPAARVRSGAARVAAPVGVALVAVTGAALLGAVNPHQPGHYPTCPFLWLTGLYCPGCGSLRAVHDLVHLDLAGAWSMNPFLVLVLPALLAAWVAWLRRAATGAARRRVLPAWTIWTILALVLAYWVARNVPALAPWLAP</sequence>
<dbReference type="InterPro" id="IPR021215">
    <property type="entry name" value="DUF2752"/>
</dbReference>
<dbReference type="EMBL" id="CP002665">
    <property type="protein sequence ID" value="AEI12329.1"/>
    <property type="molecule type" value="Genomic_DNA"/>
</dbReference>
<evidence type="ECO:0000313" key="2">
    <source>
        <dbReference type="EMBL" id="AEI12329.1"/>
    </source>
</evidence>
<feature type="transmembrane region" description="Helical" evidence="1">
    <location>
        <begin position="124"/>
        <end position="143"/>
    </location>
</feature>
<proteinExistence type="predicted"/>
<keyword evidence="1" id="KW-0812">Transmembrane</keyword>
<dbReference type="RefSeq" id="WP_013883848.1">
    <property type="nucleotide sequence ID" value="NC_015671.1"/>
</dbReference>
<dbReference type="KEGG" id="cga:Celgi_1822"/>
<feature type="transmembrane region" description="Helical" evidence="1">
    <location>
        <begin position="29"/>
        <end position="49"/>
    </location>
</feature>
<gene>
    <name evidence="2" type="ordered locus">Celgi_1822</name>
</gene>
<dbReference type="Proteomes" id="UP000000485">
    <property type="component" value="Chromosome"/>
</dbReference>
<organism evidence="2 3">
    <name type="scientific">Cellulomonas gilvus (strain ATCC 13127 / NRRL B-14078)</name>
    <name type="common">Cellvibrio gilvus</name>
    <dbReference type="NCBI Taxonomy" id="593907"/>
    <lineage>
        <taxon>Bacteria</taxon>
        <taxon>Bacillati</taxon>
        <taxon>Actinomycetota</taxon>
        <taxon>Actinomycetes</taxon>
        <taxon>Micrococcales</taxon>
        <taxon>Cellulomonadaceae</taxon>
        <taxon>Cellulomonas</taxon>
    </lineage>
</organism>